<name>A0A0D0B8U2_9AGAM</name>
<feature type="transmembrane region" description="Helical" evidence="1">
    <location>
        <begin position="105"/>
        <end position="128"/>
    </location>
</feature>
<evidence type="ECO:0000313" key="3">
    <source>
        <dbReference type="Proteomes" id="UP000054485"/>
    </source>
</evidence>
<feature type="transmembrane region" description="Helical" evidence="1">
    <location>
        <begin position="60"/>
        <end position="84"/>
    </location>
</feature>
<keyword evidence="3" id="KW-1185">Reference proteome</keyword>
<dbReference type="HOGENOM" id="CLU_035509_7_0_1"/>
<keyword evidence="1" id="KW-0812">Transmembrane</keyword>
<sequence>MAIRTYALYGCSRRMLAWMSIIIAALVGVVCAVTFAQVSVDVAILPRVGCYEAYTAETSARIGLAGVALFVFDLLIFVLTVYRIRKTKGLPWLSLITRRDVIDVIFQDGAMYFGAMALISIPNILTYYSGSVAIRGSLCNFTSCISVTLISRLMLNLHKTIDTGIFSTIVRDDDYCLDIFLTTGVDIQSAISSHHW</sequence>
<dbReference type="OrthoDB" id="2686513at2759"/>
<dbReference type="AlphaFoldDB" id="A0A0D0B8U2"/>
<evidence type="ECO:0000313" key="2">
    <source>
        <dbReference type="EMBL" id="KIK40153.1"/>
    </source>
</evidence>
<dbReference type="EMBL" id="KN835313">
    <property type="protein sequence ID" value="KIK40153.1"/>
    <property type="molecule type" value="Genomic_DNA"/>
</dbReference>
<feature type="transmembrane region" description="Helical" evidence="1">
    <location>
        <begin position="134"/>
        <end position="155"/>
    </location>
</feature>
<dbReference type="STRING" id="930992.A0A0D0B8U2"/>
<keyword evidence="1" id="KW-1133">Transmembrane helix</keyword>
<proteinExistence type="predicted"/>
<reference evidence="2 3" key="1">
    <citation type="submission" date="2014-04" db="EMBL/GenBank/DDBJ databases">
        <authorList>
            <consortium name="DOE Joint Genome Institute"/>
            <person name="Kuo A."/>
            <person name="Ruytinx J."/>
            <person name="Rineau F."/>
            <person name="Colpaert J."/>
            <person name="Kohler A."/>
            <person name="Nagy L.G."/>
            <person name="Floudas D."/>
            <person name="Copeland A."/>
            <person name="Barry K.W."/>
            <person name="Cichocki N."/>
            <person name="Veneault-Fourrey C."/>
            <person name="LaButti K."/>
            <person name="Lindquist E.A."/>
            <person name="Lipzen A."/>
            <person name="Lundell T."/>
            <person name="Morin E."/>
            <person name="Murat C."/>
            <person name="Sun H."/>
            <person name="Tunlid A."/>
            <person name="Henrissat B."/>
            <person name="Grigoriev I.V."/>
            <person name="Hibbett D.S."/>
            <person name="Martin F."/>
            <person name="Nordberg H.P."/>
            <person name="Cantor M.N."/>
            <person name="Hua S.X."/>
        </authorList>
    </citation>
    <scope>NUCLEOTIDE SEQUENCE [LARGE SCALE GENOMIC DNA]</scope>
    <source>
        <strain evidence="2 3">UH-Slu-Lm8-n1</strain>
    </source>
</reference>
<keyword evidence="1" id="KW-0472">Membrane</keyword>
<evidence type="ECO:0000256" key="1">
    <source>
        <dbReference type="SAM" id="Phobius"/>
    </source>
</evidence>
<reference evidence="3" key="2">
    <citation type="submission" date="2015-01" db="EMBL/GenBank/DDBJ databases">
        <title>Evolutionary Origins and Diversification of the Mycorrhizal Mutualists.</title>
        <authorList>
            <consortium name="DOE Joint Genome Institute"/>
            <consortium name="Mycorrhizal Genomics Consortium"/>
            <person name="Kohler A."/>
            <person name="Kuo A."/>
            <person name="Nagy L.G."/>
            <person name="Floudas D."/>
            <person name="Copeland A."/>
            <person name="Barry K.W."/>
            <person name="Cichocki N."/>
            <person name="Veneault-Fourrey C."/>
            <person name="LaButti K."/>
            <person name="Lindquist E.A."/>
            <person name="Lipzen A."/>
            <person name="Lundell T."/>
            <person name="Morin E."/>
            <person name="Murat C."/>
            <person name="Riley R."/>
            <person name="Ohm R."/>
            <person name="Sun H."/>
            <person name="Tunlid A."/>
            <person name="Henrissat B."/>
            <person name="Grigoriev I.V."/>
            <person name="Hibbett D.S."/>
            <person name="Martin F."/>
        </authorList>
    </citation>
    <scope>NUCLEOTIDE SEQUENCE [LARGE SCALE GENOMIC DNA]</scope>
    <source>
        <strain evidence="3">UH-Slu-Lm8-n1</strain>
    </source>
</reference>
<organism evidence="2 3">
    <name type="scientific">Suillus luteus UH-Slu-Lm8-n1</name>
    <dbReference type="NCBI Taxonomy" id="930992"/>
    <lineage>
        <taxon>Eukaryota</taxon>
        <taxon>Fungi</taxon>
        <taxon>Dikarya</taxon>
        <taxon>Basidiomycota</taxon>
        <taxon>Agaricomycotina</taxon>
        <taxon>Agaricomycetes</taxon>
        <taxon>Agaricomycetidae</taxon>
        <taxon>Boletales</taxon>
        <taxon>Suillineae</taxon>
        <taxon>Suillaceae</taxon>
        <taxon>Suillus</taxon>
    </lineage>
</organism>
<protein>
    <submittedName>
        <fullName evidence="2">Uncharacterized protein</fullName>
    </submittedName>
</protein>
<feature type="transmembrane region" description="Helical" evidence="1">
    <location>
        <begin position="16"/>
        <end position="40"/>
    </location>
</feature>
<dbReference type="InParanoid" id="A0A0D0B8U2"/>
<gene>
    <name evidence="2" type="ORF">CY34DRAFT_13891</name>
</gene>
<accession>A0A0D0B8U2</accession>
<dbReference type="Proteomes" id="UP000054485">
    <property type="component" value="Unassembled WGS sequence"/>
</dbReference>